<dbReference type="Pfam" id="PF00045">
    <property type="entry name" value="Hemopexin"/>
    <property type="match status" value="4"/>
</dbReference>
<dbReference type="Pfam" id="PF01471">
    <property type="entry name" value="PG_binding_1"/>
    <property type="match status" value="1"/>
</dbReference>
<keyword evidence="7 13" id="KW-0862">Zinc</keyword>
<accession>A0A914ARB4</accession>
<protein>
    <recommendedName>
        <fullName evidence="19">Peptidase metallopeptidase domain-containing protein</fullName>
    </recommendedName>
</protein>
<dbReference type="GO" id="GO:0004222">
    <property type="term" value="F:metalloendopeptidase activity"/>
    <property type="evidence" value="ECO:0007669"/>
    <property type="project" value="InterPro"/>
</dbReference>
<evidence type="ECO:0000256" key="4">
    <source>
        <dbReference type="ARBA" id="ARBA00022729"/>
    </source>
</evidence>
<feature type="binding site" evidence="13">
    <location>
        <position position="274"/>
    </location>
    <ligand>
        <name>Zn(2+)</name>
        <dbReference type="ChEBI" id="CHEBI:29105"/>
        <label>2</label>
        <note>catalytic</note>
    </ligand>
</feature>
<evidence type="ECO:0000256" key="8">
    <source>
        <dbReference type="ARBA" id="ARBA00022837"/>
    </source>
</evidence>
<dbReference type="InterPro" id="IPR002477">
    <property type="entry name" value="Peptidoglycan-bd-like"/>
</dbReference>
<dbReference type="Gene3D" id="3.40.390.10">
    <property type="entry name" value="Collagenase (Catalytic Domain)"/>
    <property type="match status" value="1"/>
</dbReference>
<evidence type="ECO:0000256" key="10">
    <source>
        <dbReference type="ARBA" id="ARBA00023145"/>
    </source>
</evidence>
<dbReference type="InterPro" id="IPR036375">
    <property type="entry name" value="Hemopexin-like_dom_sf"/>
</dbReference>
<evidence type="ECO:0000256" key="3">
    <source>
        <dbReference type="ARBA" id="ARBA00022723"/>
    </source>
</evidence>
<feature type="binding site" evidence="13">
    <location>
        <position position="284"/>
    </location>
    <ligand>
        <name>Zn(2+)</name>
        <dbReference type="ChEBI" id="CHEBI:29105"/>
        <label>2</label>
        <note>catalytic</note>
    </ligand>
</feature>
<dbReference type="PROSITE" id="PS51257">
    <property type="entry name" value="PROKAR_LIPOPROTEIN"/>
    <property type="match status" value="1"/>
</dbReference>
<dbReference type="SUPFAM" id="SSF50923">
    <property type="entry name" value="Hemopexin-like domain"/>
    <property type="match status" value="1"/>
</dbReference>
<dbReference type="Gene3D" id="2.110.10.10">
    <property type="entry name" value="Hemopexin-like domain"/>
    <property type="match status" value="1"/>
</dbReference>
<keyword evidence="5" id="KW-0677">Repeat</keyword>
<dbReference type="GO" id="GO:0006508">
    <property type="term" value="P:proteolysis"/>
    <property type="evidence" value="ECO:0007669"/>
    <property type="project" value="UniProtKB-KW"/>
</dbReference>
<dbReference type="Proteomes" id="UP000887568">
    <property type="component" value="Unplaced"/>
</dbReference>
<feature type="binding site" evidence="14">
    <location>
        <position position="292"/>
    </location>
    <ligand>
        <name>Zn(2+)</name>
        <dbReference type="ChEBI" id="CHEBI:29105"/>
        <label>2</label>
        <note>catalytic</note>
    </ligand>
</feature>
<dbReference type="InterPro" id="IPR018486">
    <property type="entry name" value="Hemopexin_CS"/>
</dbReference>
<keyword evidence="2" id="KW-0645">Protease</keyword>
<evidence type="ECO:0000256" key="16">
    <source>
        <dbReference type="PIRSR" id="PIRSR621190-5"/>
    </source>
</evidence>
<keyword evidence="21" id="KW-1185">Reference proteome</keyword>
<feature type="binding site" evidence="13">
    <location>
        <position position="278"/>
    </location>
    <ligand>
        <name>Zn(2+)</name>
        <dbReference type="ChEBI" id="CHEBI:29105"/>
        <label>2</label>
        <note>catalytic</note>
    </ligand>
</feature>
<feature type="binding site" evidence="14">
    <location>
        <position position="255"/>
    </location>
    <ligand>
        <name>Ca(2+)</name>
        <dbReference type="ChEBI" id="CHEBI:29108"/>
        <label>1</label>
    </ligand>
</feature>
<evidence type="ECO:0000256" key="5">
    <source>
        <dbReference type="ARBA" id="ARBA00022737"/>
    </source>
</evidence>
<dbReference type="PRINTS" id="PR00138">
    <property type="entry name" value="MATRIXIN"/>
</dbReference>
<feature type="repeat" description="Hemopexin" evidence="17">
    <location>
        <begin position="336"/>
        <end position="381"/>
    </location>
</feature>
<evidence type="ECO:0000256" key="9">
    <source>
        <dbReference type="ARBA" id="ARBA00023049"/>
    </source>
</evidence>
<dbReference type="EnsemblMetazoa" id="XM_038210056.1">
    <property type="protein sequence ID" value="XP_038065984.1"/>
    <property type="gene ID" value="LOC119736051"/>
</dbReference>
<keyword evidence="3 13" id="KW-0479">Metal-binding</keyword>
<feature type="binding site" evidence="14">
    <location>
        <position position="226"/>
    </location>
    <ligand>
        <name>Ca(2+)</name>
        <dbReference type="ChEBI" id="CHEBI:29108"/>
        <label>3</label>
    </ligand>
</feature>
<name>A0A914ARB4_PATMI</name>
<dbReference type="RefSeq" id="XP_038065983.1">
    <property type="nucleotide sequence ID" value="XM_038210055.1"/>
</dbReference>
<feature type="repeat" description="Hemopexin" evidence="17">
    <location>
        <begin position="426"/>
        <end position="473"/>
    </location>
</feature>
<dbReference type="OMA" id="FWEIADG"/>
<feature type="transmembrane region" description="Helical" evidence="18">
    <location>
        <begin position="6"/>
        <end position="27"/>
    </location>
</feature>
<dbReference type="GeneID" id="119736051"/>
<evidence type="ECO:0000256" key="12">
    <source>
        <dbReference type="PIRSR" id="PIRSR001191-1"/>
    </source>
</evidence>
<dbReference type="GO" id="GO:0030198">
    <property type="term" value="P:extracellular matrix organization"/>
    <property type="evidence" value="ECO:0007669"/>
    <property type="project" value="TreeGrafter"/>
</dbReference>
<keyword evidence="18" id="KW-0472">Membrane</keyword>
<feature type="binding site" evidence="14">
    <location>
        <position position="227"/>
    </location>
    <ligand>
        <name>Ca(2+)</name>
        <dbReference type="ChEBI" id="CHEBI:29108"/>
        <label>3</label>
    </ligand>
</feature>
<dbReference type="EnsemblMetazoa" id="XM_038210055.1">
    <property type="protein sequence ID" value="XP_038065983.1"/>
    <property type="gene ID" value="LOC119736051"/>
</dbReference>
<feature type="binding site" evidence="14">
    <location>
        <position position="255"/>
    </location>
    <ligand>
        <name>Ca(2+)</name>
        <dbReference type="ChEBI" id="CHEBI:29108"/>
        <label>3</label>
    </ligand>
</feature>
<dbReference type="SMART" id="SM00120">
    <property type="entry name" value="HX"/>
    <property type="match status" value="4"/>
</dbReference>
<evidence type="ECO:0000256" key="6">
    <source>
        <dbReference type="ARBA" id="ARBA00022801"/>
    </source>
</evidence>
<dbReference type="InterPro" id="IPR033739">
    <property type="entry name" value="M10A_MMP"/>
</dbReference>
<dbReference type="OrthoDB" id="406838at2759"/>
<dbReference type="EnsemblMetazoa" id="XM_038210053.1">
    <property type="protein sequence ID" value="XP_038065981.1"/>
    <property type="gene ID" value="LOC119736051"/>
</dbReference>
<dbReference type="InterPro" id="IPR024079">
    <property type="entry name" value="MetalloPept_cat_dom_sf"/>
</dbReference>
<evidence type="ECO:0000313" key="21">
    <source>
        <dbReference type="Proteomes" id="UP000887568"/>
    </source>
</evidence>
<feature type="short sequence motif" description="Cysteine switch" evidence="16">
    <location>
        <begin position="114"/>
        <end position="121"/>
    </location>
</feature>
<keyword evidence="18" id="KW-0812">Transmembrane</keyword>
<dbReference type="RefSeq" id="XP_038065984.1">
    <property type="nucleotide sequence ID" value="XM_038210056.1"/>
</dbReference>
<sequence>MVVRDFYWLANAHVIAVILASCILHTASPLSAGIRPSARTAAVVPRLALDNKEFEYLEVNGYVTGHVTHPERTPPGGEHFEEDAERAIESFQQFYQLPVSGVMDPVTKETMWKPRCGFPDVAVLEKGNATGVELEGAKRRRVRRYNDGGGLYKWDKRKLTYTILNYPSRGKLKPYEVRDSIKQAFGVWADVTPLEFQELEGSREADIRVGFFRGSHSYDKDHPMFDGPDGELAHAFSPNSGWGDVDGDVHFDDAEIFGLGENENVYNFFQIAAHEIGHSLGLDHSREPMALMWPHYHYISNFRLPKDDILGIQSLYGSNPSQDQKGMQQQDVSHCVTVFDAVTSIGGVIYVFKGGRFWEIAGGKLATAKDGRMTDDYWYQIPARINAVYYRSDGRTVFFKGAKYWVYYGQYAMPGYPRPVAELGLPSGLDAALAFNSAKTYFFKKNQMWRFDENRQAVDIGYPKKFRRVFKGLPKRVLSAFRHTDGQLYFLSGKKYYRVNRRVRKVDKGYPRYFTKDFMGCNSVRR</sequence>
<comment type="cofactor">
    <cofactor evidence="14">
        <name>Zn(2+)</name>
        <dbReference type="ChEBI" id="CHEBI:29105"/>
    </cofactor>
    <text evidence="14">Binds 2 Zn(2+) ions per subunit.</text>
</comment>
<evidence type="ECO:0000256" key="14">
    <source>
        <dbReference type="PIRSR" id="PIRSR621190-2"/>
    </source>
</evidence>
<feature type="binding site" description="in inhibited form" evidence="14">
    <location>
        <position position="116"/>
    </location>
    <ligand>
        <name>Zn(2+)</name>
        <dbReference type="ChEBI" id="CHEBI:29105"/>
        <label>2</label>
        <note>catalytic</note>
    </ligand>
</feature>
<feature type="repeat" description="Hemopexin" evidence="17">
    <location>
        <begin position="474"/>
        <end position="521"/>
    </location>
</feature>
<feature type="binding site" evidence="14">
    <location>
        <position position="216"/>
    </location>
    <ligand>
        <name>Zn(2+)</name>
        <dbReference type="ChEBI" id="CHEBI:29105"/>
        <label>1</label>
    </ligand>
</feature>
<evidence type="ECO:0000313" key="20">
    <source>
        <dbReference type="EnsemblMetazoa" id="XP_038065984.1"/>
    </source>
</evidence>
<dbReference type="InterPro" id="IPR036365">
    <property type="entry name" value="PGBD-like_sf"/>
</dbReference>
<dbReference type="CDD" id="cd00094">
    <property type="entry name" value="HX"/>
    <property type="match status" value="1"/>
</dbReference>
<comment type="cofactor">
    <cofactor evidence="14">
        <name>Ca(2+)</name>
        <dbReference type="ChEBI" id="CHEBI:29108"/>
    </cofactor>
    <text evidence="14">Can bind about 5 Ca(2+) ions per subunit.</text>
</comment>
<keyword evidence="11" id="KW-1015">Disulfide bond</keyword>
<keyword evidence="8 14" id="KW-0106">Calcium</keyword>
<evidence type="ECO:0000256" key="15">
    <source>
        <dbReference type="PIRSR" id="PIRSR621190-4"/>
    </source>
</evidence>
<dbReference type="InterPro" id="IPR021190">
    <property type="entry name" value="Pept_M10A"/>
</dbReference>
<dbReference type="GO" id="GO:0008270">
    <property type="term" value="F:zinc ion binding"/>
    <property type="evidence" value="ECO:0007669"/>
    <property type="project" value="InterPro"/>
</dbReference>
<reference evidence="20" key="1">
    <citation type="submission" date="2022-11" db="UniProtKB">
        <authorList>
            <consortium name="EnsemblMetazoa"/>
        </authorList>
    </citation>
    <scope>IDENTIFICATION</scope>
</reference>
<proteinExistence type="inferred from homology"/>
<keyword evidence="10" id="KW-0865">Zymogen</keyword>
<dbReference type="SMART" id="SM00235">
    <property type="entry name" value="ZnMc"/>
    <property type="match status" value="1"/>
</dbReference>
<dbReference type="RefSeq" id="XP_038065981.1">
    <property type="nucleotide sequence ID" value="XM_038210053.1"/>
</dbReference>
<feature type="binding site" evidence="14">
    <location>
        <position position="248"/>
    </location>
    <ligand>
        <name>Ca(2+)</name>
        <dbReference type="ChEBI" id="CHEBI:29108"/>
        <label>2</label>
    </ligand>
</feature>
<dbReference type="GO" id="GO:0031012">
    <property type="term" value="C:extracellular matrix"/>
    <property type="evidence" value="ECO:0007669"/>
    <property type="project" value="InterPro"/>
</dbReference>
<dbReference type="InterPro" id="IPR001818">
    <property type="entry name" value="Pept_M10_metallopeptidase"/>
</dbReference>
<evidence type="ECO:0000256" key="13">
    <source>
        <dbReference type="PIRSR" id="PIRSR001191-2"/>
    </source>
</evidence>
<dbReference type="PANTHER" id="PTHR10201">
    <property type="entry name" value="MATRIX METALLOPROTEINASE"/>
    <property type="match status" value="1"/>
</dbReference>
<keyword evidence="9" id="KW-0482">Metalloprotease</keyword>
<dbReference type="InterPro" id="IPR021158">
    <property type="entry name" value="Pept_M10A_Zn_BS"/>
</dbReference>
<dbReference type="PIRSF" id="PIRSF001191">
    <property type="entry name" value="Peptidase_M10A_matrix"/>
    <property type="match status" value="1"/>
</dbReference>
<keyword evidence="4" id="KW-0732">Signal</keyword>
<dbReference type="CDD" id="cd04278">
    <property type="entry name" value="ZnMc_MMP"/>
    <property type="match status" value="1"/>
</dbReference>
<keyword evidence="18" id="KW-1133">Transmembrane helix</keyword>
<dbReference type="FunFam" id="2.110.10.10:FF:000005">
    <property type="entry name" value="Stromelysin-3 preproprotein"/>
    <property type="match status" value="1"/>
</dbReference>
<dbReference type="SUPFAM" id="SSF47090">
    <property type="entry name" value="PGBD-like"/>
    <property type="match status" value="1"/>
</dbReference>
<comment type="similarity">
    <text evidence="1">Belongs to the peptidase M10A family.</text>
</comment>
<evidence type="ECO:0000256" key="7">
    <source>
        <dbReference type="ARBA" id="ARBA00022833"/>
    </source>
</evidence>
<feature type="binding site" evidence="14">
    <location>
        <position position="250"/>
    </location>
    <ligand>
        <name>Zn(2+)</name>
        <dbReference type="ChEBI" id="CHEBI:29105"/>
        <label>1</label>
    </ligand>
</feature>
<dbReference type="PROSITE" id="PS00024">
    <property type="entry name" value="HEMOPEXIN"/>
    <property type="match status" value="1"/>
</dbReference>
<evidence type="ECO:0000256" key="17">
    <source>
        <dbReference type="PROSITE-ProRule" id="PRU01011"/>
    </source>
</evidence>
<dbReference type="GO" id="GO:0005615">
    <property type="term" value="C:extracellular space"/>
    <property type="evidence" value="ECO:0007669"/>
    <property type="project" value="TreeGrafter"/>
</dbReference>
<dbReference type="SUPFAM" id="SSF55486">
    <property type="entry name" value="Metalloproteases ('zincins'), catalytic domain"/>
    <property type="match status" value="1"/>
</dbReference>
<dbReference type="InterPro" id="IPR018487">
    <property type="entry name" value="Hemopexin-like_repeat"/>
</dbReference>
<organism evidence="20 21">
    <name type="scientific">Patiria miniata</name>
    <name type="common">Bat star</name>
    <name type="synonym">Asterina miniata</name>
    <dbReference type="NCBI Taxonomy" id="46514"/>
    <lineage>
        <taxon>Eukaryota</taxon>
        <taxon>Metazoa</taxon>
        <taxon>Echinodermata</taxon>
        <taxon>Eleutherozoa</taxon>
        <taxon>Asterozoa</taxon>
        <taxon>Asteroidea</taxon>
        <taxon>Valvatacea</taxon>
        <taxon>Valvatida</taxon>
        <taxon>Asterinidae</taxon>
        <taxon>Patiria</taxon>
    </lineage>
</organism>
<dbReference type="GO" id="GO:0030574">
    <property type="term" value="P:collagen catabolic process"/>
    <property type="evidence" value="ECO:0007669"/>
    <property type="project" value="TreeGrafter"/>
</dbReference>
<evidence type="ECO:0000256" key="11">
    <source>
        <dbReference type="ARBA" id="ARBA00023157"/>
    </source>
</evidence>
<evidence type="ECO:0000256" key="18">
    <source>
        <dbReference type="SAM" id="Phobius"/>
    </source>
</evidence>
<evidence type="ECO:0000256" key="1">
    <source>
        <dbReference type="ARBA" id="ARBA00010370"/>
    </source>
</evidence>
<dbReference type="InterPro" id="IPR000585">
    <property type="entry name" value="Hemopexin-like_dom"/>
</dbReference>
<feature type="modified residue" description="Phosphotyrosine; by PKDCC" evidence="15">
    <location>
        <position position="416"/>
    </location>
</feature>
<dbReference type="PROSITE" id="PS00546">
    <property type="entry name" value="CYSTEINE_SWITCH"/>
    <property type="match status" value="1"/>
</dbReference>
<dbReference type="AlphaFoldDB" id="A0A914ARB4"/>
<dbReference type="PANTHER" id="PTHR10201:SF294">
    <property type="entry name" value="MATRIX METALLOPROTEINASE 16"/>
    <property type="match status" value="1"/>
</dbReference>
<feature type="binding site" evidence="14">
    <location>
        <position position="252"/>
    </location>
    <ligand>
        <name>Ca(2+)</name>
        <dbReference type="ChEBI" id="CHEBI:29108"/>
        <label>3</label>
    </ligand>
</feature>
<dbReference type="InterPro" id="IPR006026">
    <property type="entry name" value="Peptidase_Metallo"/>
</dbReference>
<evidence type="ECO:0000256" key="2">
    <source>
        <dbReference type="ARBA" id="ARBA00022670"/>
    </source>
</evidence>
<feature type="binding site" evidence="14">
    <location>
        <position position="432"/>
    </location>
    <ligand>
        <name>Ca(2+)</name>
        <dbReference type="ChEBI" id="CHEBI:29108"/>
        <label>5</label>
    </ligand>
</feature>
<feature type="domain" description="Peptidase metallopeptidase" evidence="19">
    <location>
        <begin position="150"/>
        <end position="318"/>
    </location>
</feature>
<dbReference type="Pfam" id="PF00413">
    <property type="entry name" value="Peptidase_M10"/>
    <property type="match status" value="1"/>
</dbReference>
<dbReference type="PROSITE" id="PS51642">
    <property type="entry name" value="HEMOPEXIN_2"/>
    <property type="match status" value="3"/>
</dbReference>
<feature type="binding site" evidence="14">
    <location>
        <position position="253"/>
    </location>
    <ligand>
        <name>Ca(2+)</name>
        <dbReference type="ChEBI" id="CHEBI:29108"/>
        <label>1</label>
    </ligand>
</feature>
<feature type="binding site" evidence="14">
    <location>
        <position position="221"/>
    </location>
    <ligand>
        <name>Zn(2+)</name>
        <dbReference type="ChEBI" id="CHEBI:29105"/>
        <label>1</label>
    </ligand>
</feature>
<feature type="binding site" evidence="14">
    <location>
        <position position="234"/>
    </location>
    <ligand>
        <name>Zn(2+)</name>
        <dbReference type="ChEBI" id="CHEBI:29105"/>
        <label>1</label>
    </ligand>
</feature>
<feature type="binding site" evidence="14">
    <location>
        <position position="206"/>
    </location>
    <ligand>
        <name>Ca(2+)</name>
        <dbReference type="ChEBI" id="CHEBI:29108"/>
        <label>2</label>
    </ligand>
</feature>
<evidence type="ECO:0000259" key="19">
    <source>
        <dbReference type="SMART" id="SM00235"/>
    </source>
</evidence>
<feature type="binding site" evidence="14">
    <location>
        <position position="340"/>
    </location>
    <ligand>
        <name>Ca(2+)</name>
        <dbReference type="ChEBI" id="CHEBI:29108"/>
        <label>4</label>
    </ligand>
</feature>
<keyword evidence="6" id="KW-0378">Hydrolase</keyword>
<feature type="active site" evidence="12">
    <location>
        <position position="275"/>
    </location>
</feature>